<keyword evidence="2" id="KW-0812">Transmembrane</keyword>
<accession>A0A2G5UQI8</accession>
<evidence type="ECO:0000313" key="3">
    <source>
        <dbReference type="EMBL" id="PIC41631.1"/>
    </source>
</evidence>
<evidence type="ECO:0000313" key="4">
    <source>
        <dbReference type="Proteomes" id="UP000230233"/>
    </source>
</evidence>
<dbReference type="Proteomes" id="UP000230233">
    <property type="component" value="Chromosome III"/>
</dbReference>
<reference evidence="4" key="1">
    <citation type="submission" date="2017-10" db="EMBL/GenBank/DDBJ databases">
        <title>Rapid genome shrinkage in a self-fertile nematode reveals novel sperm competition proteins.</title>
        <authorList>
            <person name="Yin D."/>
            <person name="Schwarz E.M."/>
            <person name="Thomas C.G."/>
            <person name="Felde R.L."/>
            <person name="Korf I.F."/>
            <person name="Cutter A.D."/>
            <person name="Schartner C.M."/>
            <person name="Ralston E.J."/>
            <person name="Meyer B.J."/>
            <person name="Haag E.S."/>
        </authorList>
    </citation>
    <scope>NUCLEOTIDE SEQUENCE [LARGE SCALE GENOMIC DNA]</scope>
    <source>
        <strain evidence="4">JU1422</strain>
    </source>
</reference>
<dbReference type="AlphaFoldDB" id="A0A2G5UQI8"/>
<feature type="transmembrane region" description="Helical" evidence="2">
    <location>
        <begin position="45"/>
        <end position="67"/>
    </location>
</feature>
<evidence type="ECO:0000256" key="2">
    <source>
        <dbReference type="SAM" id="Phobius"/>
    </source>
</evidence>
<keyword evidence="4" id="KW-1185">Reference proteome</keyword>
<feature type="compositionally biased region" description="Basic and acidic residues" evidence="1">
    <location>
        <begin position="137"/>
        <end position="219"/>
    </location>
</feature>
<keyword evidence="2" id="KW-0472">Membrane</keyword>
<protein>
    <submittedName>
        <fullName evidence="3">Uncharacterized protein</fullName>
    </submittedName>
</protein>
<name>A0A2G5UQI8_9PELO</name>
<dbReference type="EMBL" id="PDUG01000003">
    <property type="protein sequence ID" value="PIC41631.1"/>
    <property type="molecule type" value="Genomic_DNA"/>
</dbReference>
<gene>
    <name evidence="3" type="primary">Cnig_chr_III.g8983</name>
    <name evidence="3" type="ORF">B9Z55_008983</name>
</gene>
<evidence type="ECO:0000256" key="1">
    <source>
        <dbReference type="SAM" id="MobiDB-lite"/>
    </source>
</evidence>
<proteinExistence type="predicted"/>
<feature type="compositionally biased region" description="Low complexity" evidence="1">
    <location>
        <begin position="106"/>
        <end position="124"/>
    </location>
</feature>
<sequence>MSLSKDVTCKFCPAGSICVIEMGAHYCLEQKPTAFYTPLHPVLKFLITSGTLLVILVVFWIIVKWALPRTWRSRVPRCLHRVFRWSEPVLDEEAGVNDDDVPIEAVETTTTSSTTTDETGTVEVVGEKKADATTTKKAKDATEKKPKEATEKKPKEAEDTVREKPKEATEKKPKEAEDTVREKPKEATEKKPKEAEDTVREKLKEAKDTAGEKKATEAV</sequence>
<comment type="caution">
    <text evidence="3">The sequence shown here is derived from an EMBL/GenBank/DDBJ whole genome shotgun (WGS) entry which is preliminary data.</text>
</comment>
<feature type="region of interest" description="Disordered" evidence="1">
    <location>
        <begin position="96"/>
        <end position="219"/>
    </location>
</feature>
<keyword evidence="2" id="KW-1133">Transmembrane helix</keyword>
<organism evidence="3 4">
    <name type="scientific">Caenorhabditis nigoni</name>
    <dbReference type="NCBI Taxonomy" id="1611254"/>
    <lineage>
        <taxon>Eukaryota</taxon>
        <taxon>Metazoa</taxon>
        <taxon>Ecdysozoa</taxon>
        <taxon>Nematoda</taxon>
        <taxon>Chromadorea</taxon>
        <taxon>Rhabditida</taxon>
        <taxon>Rhabditina</taxon>
        <taxon>Rhabditomorpha</taxon>
        <taxon>Rhabditoidea</taxon>
        <taxon>Rhabditidae</taxon>
        <taxon>Peloderinae</taxon>
        <taxon>Caenorhabditis</taxon>
    </lineage>
</organism>